<organism evidence="1">
    <name type="scientific">Populus trichocarpa</name>
    <name type="common">Western balsam poplar</name>
    <name type="synonym">Populus balsamifera subsp. trichocarpa</name>
    <dbReference type="NCBI Taxonomy" id="3694"/>
    <lineage>
        <taxon>Eukaryota</taxon>
        <taxon>Viridiplantae</taxon>
        <taxon>Streptophyta</taxon>
        <taxon>Embryophyta</taxon>
        <taxon>Tracheophyta</taxon>
        <taxon>Spermatophyta</taxon>
        <taxon>Magnoliopsida</taxon>
        <taxon>eudicotyledons</taxon>
        <taxon>Gunneridae</taxon>
        <taxon>Pentapetalae</taxon>
        <taxon>rosids</taxon>
        <taxon>fabids</taxon>
        <taxon>Malpighiales</taxon>
        <taxon>Salicaceae</taxon>
        <taxon>Saliceae</taxon>
        <taxon>Populus</taxon>
    </lineage>
</organism>
<sequence length="50" mass="6328">MKNMKKIFYEEYEKYNIYLKKPRRIRINKTKYTHMTFDDIYTSGGLWDKK</sequence>
<reference evidence="1" key="2">
    <citation type="submission" date="2017-07" db="EMBL/GenBank/DDBJ databases">
        <title>WGS assembly of Populus trichocarpa.</title>
        <authorList>
            <person name="Tuskan G."/>
            <person name="Difazio S."/>
            <person name="Jansson S."/>
            <person name="Bohlmann J."/>
            <person name="Grigoriev I."/>
            <person name="Hellsten U."/>
            <person name="Putnam N."/>
            <person name="Ralph S."/>
            <person name="Rombauts S."/>
            <person name="Salamov A."/>
            <person name="Schein J."/>
            <person name="Sterck L."/>
            <person name="Aerts A."/>
            <person name="Bhalerao R."/>
            <person name="Bhalerao R."/>
            <person name="Blaudez D."/>
            <person name="Boerjan W."/>
            <person name="Brun A."/>
            <person name="Brunner A."/>
            <person name="Busov V."/>
            <person name="Campbell M."/>
            <person name="Carlson J."/>
            <person name="Chalot M."/>
            <person name="Chapman J."/>
            <person name="Chen G."/>
            <person name="Cooper D."/>
            <person name="Coutinho P."/>
            <person name="Couturier J."/>
            <person name="Covert S."/>
            <person name="Cronk Q."/>
            <person name="Cunningham R."/>
            <person name="Davis J."/>
            <person name="Degroeve S."/>
            <person name="Dejardin A."/>
            <person name="Depamphilis C."/>
            <person name="Detter J."/>
            <person name="Dirks B."/>
            <person name="Dubchak I."/>
            <person name="Duplessis S."/>
            <person name="Ehlting J."/>
            <person name="Ellis B."/>
            <person name="Gendler K."/>
            <person name="Goodstein D."/>
            <person name="Gribskov M."/>
            <person name="Grimwood J."/>
            <person name="Groover A."/>
            <person name="Gunter L."/>
            <person name="Hamberger B."/>
            <person name="Heinze B."/>
            <person name="Helariutta Y."/>
            <person name="Henrissat B."/>
            <person name="Holligan D."/>
            <person name="Holt R."/>
            <person name="Huang W."/>
            <person name="Islam-Faridi N."/>
            <person name="Jones S."/>
            <person name="Jones-Rhoades M."/>
            <person name="Jorgensen R."/>
            <person name="Joshi C."/>
            <person name="Kangasjarvi J."/>
            <person name="Karlsson J."/>
            <person name="Kelleher C."/>
            <person name="Kirkpatrick R."/>
            <person name="Kirst M."/>
            <person name="Kohler A."/>
            <person name="Kalluri U."/>
            <person name="Larimer F."/>
            <person name="Leebens-Mack J."/>
            <person name="Leple J."/>
            <person name="Locascio P."/>
            <person name="Lou Y."/>
            <person name="Lucas S."/>
            <person name="Martin F."/>
            <person name="Montanini B."/>
            <person name="Napoli C."/>
            <person name="Nelson D."/>
            <person name="Nelson C."/>
            <person name="Nieminen K."/>
            <person name="Nilsson O."/>
            <person name="Pereda V."/>
            <person name="Peter G."/>
            <person name="Philippe R."/>
            <person name="Pilate G."/>
            <person name="Poliakov A."/>
            <person name="Razumovskaya J."/>
            <person name="Richardson P."/>
            <person name="Rinaldi C."/>
            <person name="Ritland K."/>
            <person name="Rouze P."/>
            <person name="Ryaboy D."/>
            <person name="Schmutz J."/>
            <person name="Schrader J."/>
            <person name="Segerman B."/>
            <person name="Shin H."/>
            <person name="Siddiqui A."/>
            <person name="Sterky F."/>
            <person name="Terry A."/>
            <person name="Tsai C."/>
            <person name="Uberbacher E."/>
            <person name="Unneberg P."/>
            <person name="Vahala J."/>
            <person name="Wall K."/>
            <person name="Wessler S."/>
            <person name="Yang G."/>
            <person name="Yin T."/>
            <person name="Douglas C."/>
            <person name="Marra M."/>
            <person name="Sandberg G."/>
            <person name="Van De Peer Y."/>
            <person name="Rokhsar D."/>
        </authorList>
    </citation>
    <scope>NUCLEOTIDE SEQUENCE</scope>
    <source>
        <strain evidence="1">Nisqually-1</strain>
    </source>
</reference>
<accession>A0A3N7F992</accession>
<proteinExistence type="predicted"/>
<evidence type="ECO:0000313" key="1">
    <source>
        <dbReference type="EMBL" id="RQO93296.1"/>
    </source>
</evidence>
<dbReference type="AlphaFoldDB" id="A0A3N7F992"/>
<protein>
    <submittedName>
        <fullName evidence="1">Uncharacterized protein</fullName>
    </submittedName>
</protein>
<name>A0A3N7F992_POPTR</name>
<gene>
    <name evidence="1" type="ORF">POPTR_T033833</name>
</gene>
<dbReference type="InParanoid" id="A0A3N7F992"/>
<reference evidence="1" key="1">
    <citation type="journal article" date="2006" name="Science">
        <title>The genome of black cottonwood, Populus trichocarpa (Torr. &amp; Gray).</title>
        <authorList>
            <person name="Tuskan G.A."/>
            <person name="Difazio S."/>
            <person name="Jansson S."/>
            <person name="Bohlmann J."/>
            <person name="Grigoriev I."/>
            <person name="Hellsten U."/>
            <person name="Putnam N."/>
            <person name="Ralph S."/>
            <person name="Rombauts S."/>
            <person name="Salamov A."/>
            <person name="Schein J."/>
            <person name="Sterck L."/>
            <person name="Aerts A."/>
            <person name="Bhalerao R.R."/>
            <person name="Bhalerao R.P."/>
            <person name="Blaudez D."/>
            <person name="Boerjan W."/>
            <person name="Brun A."/>
            <person name="Brunner A."/>
            <person name="Busov V."/>
            <person name="Campbell M."/>
            <person name="Carlson J."/>
            <person name="Chalot M."/>
            <person name="Chapman J."/>
            <person name="Chen G.L."/>
            <person name="Cooper D."/>
            <person name="Coutinho P.M."/>
            <person name="Couturier J."/>
            <person name="Covert S."/>
            <person name="Cronk Q."/>
            <person name="Cunningham R."/>
            <person name="Davis J."/>
            <person name="Degroeve S."/>
            <person name="Dejardin A."/>
            <person name="Depamphilis C."/>
            <person name="Detter J."/>
            <person name="Dirks B."/>
            <person name="Dubchak I."/>
            <person name="Duplessis S."/>
            <person name="Ehlting J."/>
            <person name="Ellis B."/>
            <person name="Gendler K."/>
            <person name="Goodstein D."/>
            <person name="Gribskov M."/>
            <person name="Grimwood J."/>
            <person name="Groover A."/>
            <person name="Gunter L."/>
            <person name="Hamberger B."/>
            <person name="Heinze B."/>
            <person name="Helariutta Y."/>
            <person name="Henrissat B."/>
            <person name="Holligan D."/>
            <person name="Holt R."/>
            <person name="Huang W."/>
            <person name="Islam-Faridi N."/>
            <person name="Jones S."/>
            <person name="Jones-Rhoades M."/>
            <person name="Jorgensen R."/>
            <person name="Joshi C."/>
            <person name="Kangasjarvi J."/>
            <person name="Karlsson J."/>
            <person name="Kelleher C."/>
            <person name="Kirkpatrick R."/>
            <person name="Kirst M."/>
            <person name="Kohler A."/>
            <person name="Kalluri U."/>
            <person name="Larimer F."/>
            <person name="Leebens-Mack J."/>
            <person name="Leple J.C."/>
            <person name="Locascio P."/>
            <person name="Lou Y."/>
            <person name="Lucas S."/>
            <person name="Martin F."/>
            <person name="Montanini B."/>
            <person name="Napoli C."/>
            <person name="Nelson D.R."/>
            <person name="Nelson C."/>
            <person name="Nieminen K."/>
            <person name="Nilsson O."/>
            <person name="Pereda V."/>
            <person name="Peter G."/>
            <person name="Philippe R."/>
            <person name="Pilate G."/>
            <person name="Poliakov A."/>
            <person name="Razumovskaya J."/>
            <person name="Richardson P."/>
            <person name="Rinaldi C."/>
            <person name="Ritland K."/>
            <person name="Rouze P."/>
            <person name="Ryaboy D."/>
            <person name="Schmutz J."/>
            <person name="Schrader J."/>
            <person name="Segerman B."/>
            <person name="Shin H."/>
            <person name="Siddiqui A."/>
            <person name="Sterky F."/>
            <person name="Terry A."/>
            <person name="Tsai C.J."/>
            <person name="Uberbacher E."/>
            <person name="Unneberg P."/>
            <person name="Vahala J."/>
            <person name="Wall K."/>
            <person name="Wessler S."/>
            <person name="Yang G."/>
            <person name="Yin T."/>
            <person name="Douglas C."/>
            <person name="Marra M."/>
            <person name="Sandberg G."/>
            <person name="Van de Peer Y."/>
            <person name="Rokhsar D."/>
        </authorList>
    </citation>
    <scope>NUCLEOTIDE SEQUENCE [LARGE SCALE GENOMIC DNA]</scope>
    <source>
        <strain evidence="1">Nisqually-1</strain>
    </source>
</reference>
<dbReference type="EMBL" id="KZ623353">
    <property type="protein sequence ID" value="RQO93296.1"/>
    <property type="molecule type" value="Genomic_DNA"/>
</dbReference>